<comment type="caution">
    <text evidence="1">The sequence shown here is derived from an EMBL/GenBank/DDBJ whole genome shotgun (WGS) entry which is preliminary data.</text>
</comment>
<keyword evidence="2" id="KW-1185">Reference proteome</keyword>
<dbReference type="Gene3D" id="3.40.50.300">
    <property type="entry name" value="P-loop containing nucleotide triphosphate hydrolases"/>
    <property type="match status" value="1"/>
</dbReference>
<dbReference type="AlphaFoldDB" id="A0A917ZDS1"/>
<dbReference type="InterPro" id="IPR027417">
    <property type="entry name" value="P-loop_NTPase"/>
</dbReference>
<dbReference type="RefSeq" id="WP_188860546.1">
    <property type="nucleotide sequence ID" value="NZ_BMLT01000005.1"/>
</dbReference>
<accession>A0A917ZDS1</accession>
<name>A0A917ZDS1_9GAMM</name>
<gene>
    <name evidence="1" type="ORF">GCM10011348_20870</name>
</gene>
<dbReference type="Proteomes" id="UP000599578">
    <property type="component" value="Unassembled WGS sequence"/>
</dbReference>
<evidence type="ECO:0000313" key="1">
    <source>
        <dbReference type="EMBL" id="GGO81573.1"/>
    </source>
</evidence>
<reference evidence="1 2" key="1">
    <citation type="journal article" date="2014" name="Int. J. Syst. Evol. Microbiol.">
        <title>Complete genome sequence of Corynebacterium casei LMG S-19264T (=DSM 44701T), isolated from a smear-ripened cheese.</title>
        <authorList>
            <consortium name="US DOE Joint Genome Institute (JGI-PGF)"/>
            <person name="Walter F."/>
            <person name="Albersmeier A."/>
            <person name="Kalinowski J."/>
            <person name="Ruckert C."/>
        </authorList>
    </citation>
    <scope>NUCLEOTIDE SEQUENCE [LARGE SCALE GENOMIC DNA]</scope>
    <source>
        <strain evidence="1 2">CGMCC 1.7286</strain>
    </source>
</reference>
<evidence type="ECO:0000313" key="2">
    <source>
        <dbReference type="Proteomes" id="UP000599578"/>
    </source>
</evidence>
<organism evidence="1 2">
    <name type="scientific">Marinobacterium nitratireducens</name>
    <dbReference type="NCBI Taxonomy" id="518897"/>
    <lineage>
        <taxon>Bacteria</taxon>
        <taxon>Pseudomonadati</taxon>
        <taxon>Pseudomonadota</taxon>
        <taxon>Gammaproteobacteria</taxon>
        <taxon>Oceanospirillales</taxon>
        <taxon>Oceanospirillaceae</taxon>
        <taxon>Marinobacterium</taxon>
    </lineage>
</organism>
<evidence type="ECO:0008006" key="3">
    <source>
        <dbReference type="Google" id="ProtNLM"/>
    </source>
</evidence>
<proteinExistence type="predicted"/>
<sequence>MNVIHFVGGEKGGVGKSVVSRLLSQYFLDQSLPYVGLDADQSHTTLTRYYQDFTRPINLDSFESTDAIMELALEGDQQVLVDLPAQSERFLDRWIDENDVLGLCDEMQVAVVYWYVVDDGRDSAQLLEAFLKKYDGTLNTVVVKNLGRGSDFSEVDAIAATGEERDGSKRRQVTLPALHAETMRKIDKLNFSFWAAANNSQSNMPHLGIMERQRARVWMKKASSMIDSALTQTLSSQS</sequence>
<dbReference type="SUPFAM" id="SSF52540">
    <property type="entry name" value="P-loop containing nucleoside triphosphate hydrolases"/>
    <property type="match status" value="1"/>
</dbReference>
<protein>
    <recommendedName>
        <fullName evidence="3">Mobilization protein MobD</fullName>
    </recommendedName>
</protein>
<dbReference type="EMBL" id="BMLT01000005">
    <property type="protein sequence ID" value="GGO81573.1"/>
    <property type="molecule type" value="Genomic_DNA"/>
</dbReference>